<dbReference type="InterPro" id="IPR008965">
    <property type="entry name" value="CBM2/CBM3_carb-bd_dom_sf"/>
</dbReference>
<dbReference type="SUPFAM" id="SSF49384">
    <property type="entry name" value="Carbohydrate-binding domain"/>
    <property type="match status" value="1"/>
</dbReference>
<evidence type="ECO:0008006" key="11">
    <source>
        <dbReference type="Google" id="ProtNLM"/>
    </source>
</evidence>
<dbReference type="NCBIfam" id="NF041518">
    <property type="entry name" value="choice_anch_Q"/>
    <property type="match status" value="1"/>
</dbReference>
<reference evidence="9 10" key="1">
    <citation type="submission" date="2019-02" db="EMBL/GenBank/DDBJ databases">
        <title>Deep-cultivation of Planctomycetes and their phenomic and genomic characterization uncovers novel biology.</title>
        <authorList>
            <person name="Wiegand S."/>
            <person name="Jogler M."/>
            <person name="Boedeker C."/>
            <person name="Pinto D."/>
            <person name="Vollmers J."/>
            <person name="Rivas-Marin E."/>
            <person name="Kohn T."/>
            <person name="Peeters S.H."/>
            <person name="Heuer A."/>
            <person name="Rast P."/>
            <person name="Oberbeckmann S."/>
            <person name="Bunk B."/>
            <person name="Jeske O."/>
            <person name="Meyerdierks A."/>
            <person name="Storesund J.E."/>
            <person name="Kallscheuer N."/>
            <person name="Luecker S."/>
            <person name="Lage O.M."/>
            <person name="Pohl T."/>
            <person name="Merkel B.J."/>
            <person name="Hornburger P."/>
            <person name="Mueller R.-W."/>
            <person name="Bruemmer F."/>
            <person name="Labrenz M."/>
            <person name="Spormann A.M."/>
            <person name="Op den Camp H."/>
            <person name="Overmann J."/>
            <person name="Amann R."/>
            <person name="Jetten M.S.M."/>
            <person name="Mascher T."/>
            <person name="Medema M.H."/>
            <person name="Devos D.P."/>
            <person name="Kaster A.-K."/>
            <person name="Ovreas L."/>
            <person name="Rohde M."/>
            <person name="Galperin M.Y."/>
            <person name="Jogler C."/>
        </authorList>
    </citation>
    <scope>NUCLEOTIDE SEQUENCE [LARGE SCALE GENOMIC DNA]</scope>
    <source>
        <strain evidence="9 10">V6</strain>
    </source>
</reference>
<dbReference type="Proteomes" id="UP000320722">
    <property type="component" value="Chromosome"/>
</dbReference>
<dbReference type="InterPro" id="IPR011050">
    <property type="entry name" value="Pectin_lyase_fold/virulence"/>
</dbReference>
<dbReference type="EMBL" id="CP036347">
    <property type="protein sequence ID" value="QDU06237.1"/>
    <property type="molecule type" value="Genomic_DNA"/>
</dbReference>
<dbReference type="PANTHER" id="PTHR11319:SF35">
    <property type="entry name" value="OUTER MEMBRANE PROTEIN PMPC-RELATED"/>
    <property type="match status" value="1"/>
</dbReference>
<dbReference type="Pfam" id="PF02415">
    <property type="entry name" value="Chlam_PMP"/>
    <property type="match status" value="1"/>
</dbReference>
<feature type="compositionally biased region" description="Polar residues" evidence="8">
    <location>
        <begin position="848"/>
        <end position="859"/>
    </location>
</feature>
<dbReference type="GO" id="GO:0030246">
    <property type="term" value="F:carbohydrate binding"/>
    <property type="evidence" value="ECO:0007669"/>
    <property type="project" value="InterPro"/>
</dbReference>
<dbReference type="GO" id="GO:0009279">
    <property type="term" value="C:cell outer membrane"/>
    <property type="evidence" value="ECO:0007669"/>
    <property type="project" value="UniProtKB-SubCell"/>
</dbReference>
<accession>A0A517WLV4</accession>
<keyword evidence="4" id="KW-0964">Secreted</keyword>
<evidence type="ECO:0000256" key="6">
    <source>
        <dbReference type="ARBA" id="ARBA00023136"/>
    </source>
</evidence>
<comment type="subcellular location">
    <subcellularLocation>
        <location evidence="1">Cell envelope</location>
    </subcellularLocation>
    <subcellularLocation>
        <location evidence="2">Cell outer membrane</location>
    </subcellularLocation>
    <subcellularLocation>
        <location evidence="3">Secreted</location>
    </subcellularLocation>
</comment>
<evidence type="ECO:0000256" key="8">
    <source>
        <dbReference type="SAM" id="MobiDB-lite"/>
    </source>
</evidence>
<dbReference type="InterPro" id="IPR059226">
    <property type="entry name" value="Choice_anch_Q_dom"/>
</dbReference>
<name>A0A517WLV4_9PLAN</name>
<organism evidence="9 10">
    <name type="scientific">Gimesia chilikensis</name>
    <dbReference type="NCBI Taxonomy" id="2605989"/>
    <lineage>
        <taxon>Bacteria</taxon>
        <taxon>Pseudomonadati</taxon>
        <taxon>Planctomycetota</taxon>
        <taxon>Planctomycetia</taxon>
        <taxon>Planctomycetales</taxon>
        <taxon>Planctomycetaceae</taxon>
        <taxon>Gimesia</taxon>
    </lineage>
</organism>
<dbReference type="InterPro" id="IPR006626">
    <property type="entry name" value="PbH1"/>
</dbReference>
<keyword evidence="7" id="KW-0998">Cell outer membrane</keyword>
<evidence type="ECO:0000256" key="4">
    <source>
        <dbReference type="ARBA" id="ARBA00022525"/>
    </source>
</evidence>
<dbReference type="PANTHER" id="PTHR11319">
    <property type="entry name" value="G PROTEIN-COUPLED RECEPTOR-RELATED"/>
    <property type="match status" value="1"/>
</dbReference>
<dbReference type="AlphaFoldDB" id="A0A517WLV4"/>
<evidence type="ECO:0000256" key="5">
    <source>
        <dbReference type="ARBA" id="ARBA00022729"/>
    </source>
</evidence>
<feature type="region of interest" description="Disordered" evidence="8">
    <location>
        <begin position="848"/>
        <end position="870"/>
    </location>
</feature>
<sequence>MFSIPWLSVLQDRFQSCVRKNNRRRQLQKHSSHTPHIARAVSMHAAESLEERMLLTAFTVVNTSDSGEGSLRAAIEAANAEAGADEITFADTLAGQTIILTDELLITDAVTITGLGANQLTIDANSNSRIFHIDDGDWQTDLYVAISGLTLRNGAADRGAAILTYEDLRISHSNLSNNVATEFGGAIAAWSSTLSVDNSLIADNFASLNGGGIYVSDGVTSITQSALLRNQAFNDGGGIASHQAMLTLQKTRMGDNSAGRRGGGVYLVQALNGLFIDDSGQVHPAPSPLIENTIFIHNRATKGGGIYNAFFMHEFGSRDLLISNSRFVNNTAVYAGGGLYNGAPRVLISDSEFSQNQAVDGAGINNSGGFISITNSTLTGNHATSSGGAIRTLRSMSIINCTLSGNHADGHGGGIYQTNGANITPLPRLRNLEDTSRIVPENGLSPFDSSVEPLRADAQFMRNGLTVQYVSDVRFAYIIFGSLKVTNSTITGNVAGISGGGIFTYSATTITNSIVAGNTAEISAQIQGNYSGKTSIIQDSIDGLLDPVLRDNGGPTWTHALLPGSAALNAGDNAAATAADLTTDQRGAGYERIKDGSVDIGAYEAQSPFTQIEMRFTNSRTRTSSTGEKSRIPENRTWIDQWGNHWLEIWVSTPDSTSTGIQSAEFNLNFNPEVAQAISIEYGPAFTGNQTETIDNSAGKITGLSATTARTDVGDDQYVLLARIQFEASPATRNADDYSDSREHIVNPQFSLSQLHVQLVGGVQSEVIDATTLGILYDRSGQDDSDTQFFTAPQYDFSQTGLYSLDWGHATRGVEFNSALDLSQLSLIVLPYTQTFLVDENFNSLTQNQVDGSQTTGNASAGDRKTDISAPDGEHSLLDDYFSELNDTLELLAFET</sequence>
<evidence type="ECO:0000313" key="9">
    <source>
        <dbReference type="EMBL" id="QDU06237.1"/>
    </source>
</evidence>
<evidence type="ECO:0000256" key="2">
    <source>
        <dbReference type="ARBA" id="ARBA00004442"/>
    </source>
</evidence>
<dbReference type="GO" id="GO:0005576">
    <property type="term" value="C:extracellular region"/>
    <property type="evidence" value="ECO:0007669"/>
    <property type="project" value="UniProtKB-SubCell"/>
</dbReference>
<gene>
    <name evidence="9" type="ORF">V6x_59890</name>
</gene>
<dbReference type="Gene3D" id="2.60.40.680">
    <property type="match status" value="1"/>
</dbReference>
<dbReference type="SMART" id="SM00710">
    <property type="entry name" value="PbH1"/>
    <property type="match status" value="7"/>
</dbReference>
<keyword evidence="6" id="KW-0472">Membrane</keyword>
<protein>
    <recommendedName>
        <fullName evidence="11">Right handed beta helix domain-containing protein</fullName>
    </recommendedName>
</protein>
<evidence type="ECO:0000313" key="10">
    <source>
        <dbReference type="Proteomes" id="UP000320722"/>
    </source>
</evidence>
<evidence type="ECO:0000256" key="7">
    <source>
        <dbReference type="ARBA" id="ARBA00023237"/>
    </source>
</evidence>
<dbReference type="SUPFAM" id="SSF51126">
    <property type="entry name" value="Pectin lyase-like"/>
    <property type="match status" value="2"/>
</dbReference>
<evidence type="ECO:0000256" key="3">
    <source>
        <dbReference type="ARBA" id="ARBA00004613"/>
    </source>
</evidence>
<evidence type="ECO:0000256" key="1">
    <source>
        <dbReference type="ARBA" id="ARBA00004196"/>
    </source>
</evidence>
<keyword evidence="5" id="KW-0732">Signal</keyword>
<dbReference type="InterPro" id="IPR003368">
    <property type="entry name" value="POMP_repeat"/>
</dbReference>
<proteinExistence type="predicted"/>